<feature type="signal peptide" evidence="2">
    <location>
        <begin position="1"/>
        <end position="19"/>
    </location>
</feature>
<keyword evidence="4" id="KW-1185">Reference proteome</keyword>
<feature type="compositionally biased region" description="Polar residues" evidence="1">
    <location>
        <begin position="207"/>
        <end position="222"/>
    </location>
</feature>
<gene>
    <name evidence="3" type="ORF">FFLO_04480</name>
</gene>
<reference evidence="3" key="1">
    <citation type="submission" date="2020-04" db="EMBL/GenBank/DDBJ databases">
        <title>Analysis of mating type loci in Filobasidium floriforme.</title>
        <authorList>
            <person name="Nowrousian M."/>
        </authorList>
    </citation>
    <scope>NUCLEOTIDE SEQUENCE</scope>
    <source>
        <strain evidence="3">CBS 6242</strain>
    </source>
</reference>
<name>A0A8K0NPW5_9TREE</name>
<organism evidence="3 4">
    <name type="scientific">Filobasidium floriforme</name>
    <dbReference type="NCBI Taxonomy" id="5210"/>
    <lineage>
        <taxon>Eukaryota</taxon>
        <taxon>Fungi</taxon>
        <taxon>Dikarya</taxon>
        <taxon>Basidiomycota</taxon>
        <taxon>Agaricomycotina</taxon>
        <taxon>Tremellomycetes</taxon>
        <taxon>Filobasidiales</taxon>
        <taxon>Filobasidiaceae</taxon>
        <taxon>Filobasidium</taxon>
    </lineage>
</organism>
<dbReference type="EMBL" id="JABELV010000095">
    <property type="protein sequence ID" value="KAG7531302.1"/>
    <property type="molecule type" value="Genomic_DNA"/>
</dbReference>
<feature type="chain" id="PRO_5035444481" evidence="2">
    <location>
        <begin position="20"/>
        <end position="222"/>
    </location>
</feature>
<evidence type="ECO:0000256" key="2">
    <source>
        <dbReference type="SAM" id="SignalP"/>
    </source>
</evidence>
<evidence type="ECO:0000313" key="4">
    <source>
        <dbReference type="Proteomes" id="UP000812966"/>
    </source>
</evidence>
<evidence type="ECO:0000256" key="1">
    <source>
        <dbReference type="SAM" id="MobiDB-lite"/>
    </source>
</evidence>
<sequence length="222" mass="21039">MKFAATITALSAFVASAAAQGIQIAQPPNFVTCQPGRISWTGGEAPFFLSILPGGNTAATPLVDLGQQTSNVYVWNANVQPGQDITVRISDSQGIVQYSSQIPVIAGSDTSCVGQAIAGTSAGSTVAVTSTGTAPVSTVASSAASAAASSAAASSSSAASSGAGGVVGGATSAISSAVASASSAASSVRSSASSVVSSVTGAGATSRPASSTVSPSGTQTNT</sequence>
<keyword evidence="2" id="KW-0732">Signal</keyword>
<proteinExistence type="predicted"/>
<comment type="caution">
    <text evidence="3">The sequence shown here is derived from an EMBL/GenBank/DDBJ whole genome shotgun (WGS) entry which is preliminary data.</text>
</comment>
<evidence type="ECO:0000313" key="3">
    <source>
        <dbReference type="EMBL" id="KAG7531302.1"/>
    </source>
</evidence>
<feature type="region of interest" description="Disordered" evidence="1">
    <location>
        <begin position="197"/>
        <end position="222"/>
    </location>
</feature>
<dbReference type="PANTHER" id="PTHR37487">
    <property type="entry name" value="CHROMOSOME 1, WHOLE GENOME SHOTGUN SEQUENCE"/>
    <property type="match status" value="1"/>
</dbReference>
<dbReference type="AlphaFoldDB" id="A0A8K0NPW5"/>
<dbReference type="PANTHER" id="PTHR37487:SF2">
    <property type="entry name" value="EXPRESSED PROTEIN"/>
    <property type="match status" value="1"/>
</dbReference>
<feature type="compositionally biased region" description="Low complexity" evidence="1">
    <location>
        <begin position="197"/>
        <end position="206"/>
    </location>
</feature>
<accession>A0A8K0NPW5</accession>
<protein>
    <submittedName>
        <fullName evidence="3">Uncharacterized protein</fullName>
    </submittedName>
</protein>
<dbReference type="Proteomes" id="UP000812966">
    <property type="component" value="Unassembled WGS sequence"/>
</dbReference>